<keyword evidence="5" id="KW-0689">Ribosomal protein</keyword>
<dbReference type="SUPFAM" id="SSF57829">
    <property type="entry name" value="Zn-binding ribosomal proteins"/>
    <property type="match status" value="1"/>
</dbReference>
<keyword evidence="3" id="KW-0863">Zinc-finger</keyword>
<dbReference type="EMBL" id="LWLT01000002">
    <property type="status" value="NOT_ANNOTATED_CDS"/>
    <property type="molecule type" value="Genomic_DNA"/>
</dbReference>
<dbReference type="GO" id="GO:0003735">
    <property type="term" value="F:structural constituent of ribosome"/>
    <property type="evidence" value="ECO:0007669"/>
    <property type="project" value="InterPro"/>
</dbReference>
<evidence type="ECO:0000313" key="7">
    <source>
        <dbReference type="Ensembl" id="ENSCHIP00000005876.1"/>
    </source>
</evidence>
<dbReference type="STRING" id="9925.ENSCHIP00000005876"/>
<evidence type="ECO:0000256" key="6">
    <source>
        <dbReference type="ARBA" id="ARBA00023274"/>
    </source>
</evidence>
<keyword evidence="6" id="KW-0687">Ribonucleoprotein</keyword>
<name>A0A452E1I1_CAPHI</name>
<evidence type="ECO:0000256" key="4">
    <source>
        <dbReference type="ARBA" id="ARBA00022833"/>
    </source>
</evidence>
<comment type="similarity">
    <text evidence="1">Belongs to the eukaryotic ribosomal protein eL43 family.</text>
</comment>
<dbReference type="Proteomes" id="UP000291000">
    <property type="component" value="Chromosome 2"/>
</dbReference>
<dbReference type="GO" id="GO:0070180">
    <property type="term" value="F:large ribosomal subunit rRNA binding"/>
    <property type="evidence" value="ECO:0007669"/>
    <property type="project" value="TreeGrafter"/>
</dbReference>
<dbReference type="GO" id="GO:0022625">
    <property type="term" value="C:cytosolic large ribosomal subunit"/>
    <property type="evidence" value="ECO:0007669"/>
    <property type="project" value="UniProtKB-ARBA"/>
</dbReference>
<dbReference type="GO" id="GO:0008270">
    <property type="term" value="F:zinc ion binding"/>
    <property type="evidence" value="ECO:0007669"/>
    <property type="project" value="UniProtKB-KW"/>
</dbReference>
<keyword evidence="4" id="KW-0862">Zinc</keyword>
<evidence type="ECO:0000313" key="8">
    <source>
        <dbReference type="Proteomes" id="UP000291000"/>
    </source>
</evidence>
<keyword evidence="2" id="KW-0479">Metal-binding</keyword>
<reference evidence="7" key="3">
    <citation type="submission" date="2025-09" db="UniProtKB">
        <authorList>
            <consortium name="Ensembl"/>
        </authorList>
    </citation>
    <scope>IDENTIFICATION</scope>
</reference>
<dbReference type="Pfam" id="PF01780">
    <property type="entry name" value="Ribosomal_L37ae"/>
    <property type="match status" value="1"/>
</dbReference>
<dbReference type="Bgee" id="ENSCHIG00000009863">
    <property type="expression patterns" value="Expressed in testis and 16 other cell types or tissues"/>
</dbReference>
<dbReference type="Gene3D" id="2.20.25.30">
    <property type="match status" value="1"/>
</dbReference>
<keyword evidence="8" id="KW-1185">Reference proteome</keyword>
<evidence type="ECO:0000256" key="1">
    <source>
        <dbReference type="ARBA" id="ARBA00008672"/>
    </source>
</evidence>
<dbReference type="InterPro" id="IPR002674">
    <property type="entry name" value="Ribosomal_eL43"/>
</dbReference>
<dbReference type="GO" id="GO:0006412">
    <property type="term" value="P:translation"/>
    <property type="evidence" value="ECO:0007669"/>
    <property type="project" value="InterPro"/>
</dbReference>
<evidence type="ECO:0000256" key="5">
    <source>
        <dbReference type="ARBA" id="ARBA00022980"/>
    </source>
</evidence>
<dbReference type="GeneTree" id="ENSGT00940000167978"/>
<accession>A0A452E1I1</accession>
<organism evidence="7 8">
    <name type="scientific">Capra hircus</name>
    <name type="common">Goat</name>
    <dbReference type="NCBI Taxonomy" id="9925"/>
    <lineage>
        <taxon>Eukaryota</taxon>
        <taxon>Metazoa</taxon>
        <taxon>Chordata</taxon>
        <taxon>Craniata</taxon>
        <taxon>Vertebrata</taxon>
        <taxon>Euteleostomi</taxon>
        <taxon>Mammalia</taxon>
        <taxon>Eutheria</taxon>
        <taxon>Laurasiatheria</taxon>
        <taxon>Artiodactyla</taxon>
        <taxon>Ruminantia</taxon>
        <taxon>Pecora</taxon>
        <taxon>Bovidae</taxon>
        <taxon>Caprinae</taxon>
        <taxon>Capra</taxon>
    </lineage>
</organism>
<evidence type="ECO:0000256" key="3">
    <source>
        <dbReference type="ARBA" id="ARBA00022771"/>
    </source>
</evidence>
<protein>
    <recommendedName>
        <fullName evidence="9">Ribosomal protein L37a</fullName>
    </recommendedName>
</protein>
<dbReference type="OMA" id="KMERRFM"/>
<dbReference type="PANTHER" id="PTHR48188">
    <property type="entry name" value="60S RIBOSOMAL PROTEIN L43"/>
    <property type="match status" value="1"/>
</dbReference>
<dbReference type="Ensembl" id="ENSCHIT00000013577.1">
    <property type="protein sequence ID" value="ENSCHIP00000005876.1"/>
    <property type="gene ID" value="ENSCHIG00000009863.1"/>
</dbReference>
<dbReference type="InterPro" id="IPR011331">
    <property type="entry name" value="Ribosomal_eL37/eL43"/>
</dbReference>
<reference evidence="7 8" key="1">
    <citation type="submission" date="2016-04" db="EMBL/GenBank/DDBJ databases">
        <title>Polished mammalian reference genomes with single-molecule sequencing and chromosome conformation capture applied to the Capra hircus genome.</title>
        <authorList>
            <person name="Bickhart D.M."/>
            <person name="Koren S."/>
            <person name="Rosen B."/>
            <person name="Hastie A."/>
            <person name="Liachko I."/>
            <person name="Sullivan S.T."/>
            <person name="Burton J."/>
            <person name="Sayre B.L."/>
            <person name="Huson H.J."/>
            <person name="Lee J."/>
            <person name="Lam E."/>
            <person name="Kelley C.M."/>
            <person name="Hutchison J.L."/>
            <person name="Zhou Y."/>
            <person name="Sun J."/>
            <person name="Crisa A."/>
            <person name="Schwartz J.C."/>
            <person name="Hammond J.A."/>
            <person name="Schroeder S.G."/>
            <person name="Liu G.E."/>
            <person name="Dunham M."/>
            <person name="Shendure J."/>
            <person name="Sonstegard T.S."/>
            <person name="Phillippy A.M."/>
            <person name="Van Tassell C.P."/>
            <person name="Smith T.P."/>
        </authorList>
    </citation>
    <scope>NUCLEOTIDE SEQUENCE [LARGE SCALE GENOMIC DNA]</scope>
</reference>
<dbReference type="AlphaFoldDB" id="A0A452E1I1"/>
<proteinExistence type="inferred from homology"/>
<reference evidence="7" key="2">
    <citation type="submission" date="2025-08" db="UniProtKB">
        <authorList>
            <consortium name="Ensembl"/>
        </authorList>
    </citation>
    <scope>IDENTIFICATION</scope>
</reference>
<evidence type="ECO:0000256" key="2">
    <source>
        <dbReference type="ARBA" id="ARBA00022723"/>
    </source>
</evidence>
<dbReference type="InterPro" id="IPR011332">
    <property type="entry name" value="Ribosomal_zn-bd"/>
</dbReference>
<sequence>AKRTKKVGIVGKYGTRYGASLRKMVKKIEISQHAKYTCSFCGKGRSFTSLAMPP</sequence>
<dbReference type="PANTHER" id="PTHR48188:SF1">
    <property type="entry name" value="LARGE RIBOSOMAL SUBUNIT PROTEIN EL43-RELATED"/>
    <property type="match status" value="1"/>
</dbReference>
<evidence type="ECO:0008006" key="9">
    <source>
        <dbReference type="Google" id="ProtNLM"/>
    </source>
</evidence>